<gene>
    <name evidence="3" type="ORF">C4D60_Mb02t10290</name>
</gene>
<evidence type="ECO:0000259" key="1">
    <source>
        <dbReference type="Pfam" id="PF00646"/>
    </source>
</evidence>
<protein>
    <submittedName>
        <fullName evidence="3">Uncharacterized protein</fullName>
    </submittedName>
</protein>
<dbReference type="InterPro" id="IPR001810">
    <property type="entry name" value="F-box_dom"/>
</dbReference>
<feature type="domain" description="F-box" evidence="1">
    <location>
        <begin position="82"/>
        <end position="113"/>
    </location>
</feature>
<proteinExistence type="predicted"/>
<name>A0A4S8I9M8_MUSBA</name>
<dbReference type="Pfam" id="PF03478">
    <property type="entry name" value="Beta-prop_KIB1-4"/>
    <property type="match status" value="1"/>
</dbReference>
<feature type="domain" description="KIB1-4 beta-propeller" evidence="2">
    <location>
        <begin position="147"/>
        <end position="362"/>
    </location>
</feature>
<dbReference type="EMBL" id="PYDT01000011">
    <property type="protein sequence ID" value="THU44718.1"/>
    <property type="molecule type" value="Genomic_DNA"/>
</dbReference>
<dbReference type="AlphaFoldDB" id="A0A4S8I9M8"/>
<dbReference type="SUPFAM" id="SSF81383">
    <property type="entry name" value="F-box domain"/>
    <property type="match status" value="1"/>
</dbReference>
<organism evidence="3 4">
    <name type="scientific">Musa balbisiana</name>
    <name type="common">Banana</name>
    <dbReference type="NCBI Taxonomy" id="52838"/>
    <lineage>
        <taxon>Eukaryota</taxon>
        <taxon>Viridiplantae</taxon>
        <taxon>Streptophyta</taxon>
        <taxon>Embryophyta</taxon>
        <taxon>Tracheophyta</taxon>
        <taxon>Spermatophyta</taxon>
        <taxon>Magnoliopsida</taxon>
        <taxon>Liliopsida</taxon>
        <taxon>Zingiberales</taxon>
        <taxon>Musaceae</taxon>
        <taxon>Musa</taxon>
    </lineage>
</organism>
<keyword evidence="4" id="KW-1185">Reference proteome</keyword>
<dbReference type="InterPro" id="IPR036047">
    <property type="entry name" value="F-box-like_dom_sf"/>
</dbReference>
<accession>A0A4S8I9M8</accession>
<dbReference type="InterPro" id="IPR005174">
    <property type="entry name" value="KIB1-4_b-propeller"/>
</dbReference>
<evidence type="ECO:0000313" key="3">
    <source>
        <dbReference type="EMBL" id="THU44718.1"/>
    </source>
</evidence>
<reference evidence="3 4" key="1">
    <citation type="journal article" date="2019" name="Nat. Plants">
        <title>Genome sequencing of Musa balbisiana reveals subgenome evolution and function divergence in polyploid bananas.</title>
        <authorList>
            <person name="Yao X."/>
        </authorList>
    </citation>
    <scope>NUCLEOTIDE SEQUENCE [LARGE SCALE GENOMIC DNA]</scope>
    <source>
        <strain evidence="4">cv. DH-PKW</strain>
        <tissue evidence="3">Leaves</tissue>
    </source>
</reference>
<evidence type="ECO:0000259" key="2">
    <source>
        <dbReference type="Pfam" id="PF03478"/>
    </source>
</evidence>
<dbReference type="Gene3D" id="1.20.1280.50">
    <property type="match status" value="1"/>
</dbReference>
<comment type="caution">
    <text evidence="3">The sequence shown here is derived from an EMBL/GenBank/DDBJ whole genome shotgun (WGS) entry which is preliminary data.</text>
</comment>
<dbReference type="Pfam" id="PF00646">
    <property type="entry name" value="F-box"/>
    <property type="match status" value="1"/>
</dbReference>
<evidence type="ECO:0000313" key="4">
    <source>
        <dbReference type="Proteomes" id="UP000317650"/>
    </source>
</evidence>
<dbReference type="PANTHER" id="PTHR33127">
    <property type="entry name" value="TRANSMEMBRANE PROTEIN"/>
    <property type="match status" value="1"/>
</dbReference>
<dbReference type="PANTHER" id="PTHR33127:SF5">
    <property type="entry name" value="TRANSMEMBRANE PROTEIN"/>
    <property type="match status" value="1"/>
</dbReference>
<dbReference type="Proteomes" id="UP000317650">
    <property type="component" value="Chromosome 2"/>
</dbReference>
<sequence>MEQRSNLLFPFAYSFPNPIDSYRTTISWRSLPSLVLIGVDVEMMKEWHGNPQFDVLLQNLRRKRSKIASSASTKSAQDDREWPDLPKDIVDIIVMGLSMKDYARFASVCRSWRPCMHPDARPMCLMLLRWSDGACNVFDPSSRRRINYDAEFPELARSQILYSRDGWLLLKRWATDKLFFFHLGTRSRSNVPYHPRMTPRLAAFSSPPLSADCVVVVLDDLCRIFTWRSFDSEWRLHGTRIKYKSNLVPCGRHFHCLCQDGQLGTLDAADKKWSFRDMPAARELMLSEGTEAGRHYLAEFDGGLYMVFVSARRRHVRVFKLRRAGATEEIEMLGNRTIYISAGAAHMAMAPTKEMGNRIYFPTRGSSRGSIHYYCMVKRRYSYSVDFVMPRKLHELYESNIERVWIDVGWKSPKEFEEFGR</sequence>